<evidence type="ECO:0000313" key="3">
    <source>
        <dbReference type="Proteomes" id="UP001500604"/>
    </source>
</evidence>
<evidence type="ECO:0000256" key="1">
    <source>
        <dbReference type="SAM" id="SignalP"/>
    </source>
</evidence>
<evidence type="ECO:0008006" key="4">
    <source>
        <dbReference type="Google" id="ProtNLM"/>
    </source>
</evidence>
<reference evidence="3" key="1">
    <citation type="journal article" date="2019" name="Int. J. Syst. Evol. Microbiol.">
        <title>The Global Catalogue of Microorganisms (GCM) 10K type strain sequencing project: providing services to taxonomists for standard genome sequencing and annotation.</title>
        <authorList>
            <consortium name="The Broad Institute Genomics Platform"/>
            <consortium name="The Broad Institute Genome Sequencing Center for Infectious Disease"/>
            <person name="Wu L."/>
            <person name="Ma J."/>
        </authorList>
    </citation>
    <scope>NUCLEOTIDE SEQUENCE [LARGE SCALE GENOMIC DNA]</scope>
    <source>
        <strain evidence="3">JCM 17805</strain>
    </source>
</reference>
<gene>
    <name evidence="2" type="ORF">GCM10023116_33150</name>
</gene>
<sequence>MKKSLIALSLALTASPVFAADLDSDSATVSMDVALYASLTGLDDFTLTADSTDGAAGSTYSGSDTYNLESNGQVRVTMTGSDLSNGSDTVSTSYSLDGSGMTYDTTADSVHNQSHSVAAVATLGDISAQKAGAYSGDITLTVSAI</sequence>
<keyword evidence="3" id="KW-1185">Reference proteome</keyword>
<dbReference type="Proteomes" id="UP001500604">
    <property type="component" value="Unassembled WGS sequence"/>
</dbReference>
<feature type="chain" id="PRO_5045362275" description="Fimbrial protein" evidence="1">
    <location>
        <begin position="20"/>
        <end position="145"/>
    </location>
</feature>
<keyword evidence="1" id="KW-0732">Signal</keyword>
<protein>
    <recommendedName>
        <fullName evidence="4">Fimbrial protein</fullName>
    </recommendedName>
</protein>
<name>A0ABP8V7V8_9GAMM</name>
<evidence type="ECO:0000313" key="2">
    <source>
        <dbReference type="EMBL" id="GAA4651032.1"/>
    </source>
</evidence>
<dbReference type="EMBL" id="BAABFL010000434">
    <property type="protein sequence ID" value="GAA4651032.1"/>
    <property type="molecule type" value="Genomic_DNA"/>
</dbReference>
<feature type="signal peptide" evidence="1">
    <location>
        <begin position="1"/>
        <end position="19"/>
    </location>
</feature>
<dbReference type="RefSeq" id="WP_345197329.1">
    <property type="nucleotide sequence ID" value="NZ_BAABFL010000434.1"/>
</dbReference>
<comment type="caution">
    <text evidence="2">The sequence shown here is derived from an EMBL/GenBank/DDBJ whole genome shotgun (WGS) entry which is preliminary data.</text>
</comment>
<accession>A0ABP8V7V8</accession>
<proteinExistence type="predicted"/>
<organism evidence="2 3">
    <name type="scientific">Kistimonas scapharcae</name>
    <dbReference type="NCBI Taxonomy" id="1036133"/>
    <lineage>
        <taxon>Bacteria</taxon>
        <taxon>Pseudomonadati</taxon>
        <taxon>Pseudomonadota</taxon>
        <taxon>Gammaproteobacteria</taxon>
        <taxon>Oceanospirillales</taxon>
        <taxon>Endozoicomonadaceae</taxon>
        <taxon>Kistimonas</taxon>
    </lineage>
</organism>